<name>A0A8T2QIF3_CERRI</name>
<feature type="domain" description="OTU" evidence="3">
    <location>
        <begin position="169"/>
        <end position="318"/>
    </location>
</feature>
<feature type="region of interest" description="Disordered" evidence="2">
    <location>
        <begin position="108"/>
        <end position="132"/>
    </location>
</feature>
<dbReference type="CDD" id="cd22797">
    <property type="entry name" value="OTU_plant_OTU5-like"/>
    <property type="match status" value="1"/>
</dbReference>
<reference evidence="4" key="1">
    <citation type="submission" date="2021-08" db="EMBL/GenBank/DDBJ databases">
        <title>WGS assembly of Ceratopteris richardii.</title>
        <authorList>
            <person name="Marchant D.B."/>
            <person name="Chen G."/>
            <person name="Jenkins J."/>
            <person name="Shu S."/>
            <person name="Leebens-Mack J."/>
            <person name="Grimwood J."/>
            <person name="Schmutz J."/>
            <person name="Soltis P."/>
            <person name="Soltis D."/>
            <person name="Chen Z.-H."/>
        </authorList>
    </citation>
    <scope>NUCLEOTIDE SEQUENCE</scope>
    <source>
        <strain evidence="4">Whitten #5841</strain>
        <tissue evidence="4">Leaf</tissue>
    </source>
</reference>
<dbReference type="InterPro" id="IPR038765">
    <property type="entry name" value="Papain-like_cys_pep_sf"/>
</dbReference>
<dbReference type="OrthoDB" id="415023at2759"/>
<accession>A0A8T2QIF3</accession>
<dbReference type="SUPFAM" id="SSF54001">
    <property type="entry name" value="Cysteine proteinases"/>
    <property type="match status" value="1"/>
</dbReference>
<comment type="caution">
    <text evidence="4">The sequence shown here is derived from an EMBL/GenBank/DDBJ whole genome shotgun (WGS) entry which is preliminary data.</text>
</comment>
<dbReference type="Gene3D" id="3.90.70.80">
    <property type="match status" value="1"/>
</dbReference>
<dbReference type="AlphaFoldDB" id="A0A8T2QIF3"/>
<dbReference type="Pfam" id="PF02338">
    <property type="entry name" value="OTU"/>
    <property type="match status" value="1"/>
</dbReference>
<evidence type="ECO:0000256" key="1">
    <source>
        <dbReference type="ARBA" id="ARBA00010407"/>
    </source>
</evidence>
<evidence type="ECO:0000313" key="4">
    <source>
        <dbReference type="EMBL" id="KAH7283689.1"/>
    </source>
</evidence>
<dbReference type="FunFam" id="3.90.70.80:FF:000014">
    <property type="entry name" value="Cysteine proteinases superfamily protein"/>
    <property type="match status" value="1"/>
</dbReference>
<dbReference type="PROSITE" id="PS50802">
    <property type="entry name" value="OTU"/>
    <property type="match status" value="1"/>
</dbReference>
<keyword evidence="5" id="KW-1185">Reference proteome</keyword>
<dbReference type="InterPro" id="IPR050704">
    <property type="entry name" value="Peptidase_C85-like"/>
</dbReference>
<evidence type="ECO:0000313" key="5">
    <source>
        <dbReference type="Proteomes" id="UP000825935"/>
    </source>
</evidence>
<feature type="region of interest" description="Disordered" evidence="2">
    <location>
        <begin position="1"/>
        <end position="44"/>
    </location>
</feature>
<dbReference type="GO" id="GO:0016579">
    <property type="term" value="P:protein deubiquitination"/>
    <property type="evidence" value="ECO:0007669"/>
    <property type="project" value="TreeGrafter"/>
</dbReference>
<dbReference type="Proteomes" id="UP000825935">
    <property type="component" value="Chromosome 34"/>
</dbReference>
<gene>
    <name evidence="4" type="ORF">KP509_34G019600</name>
</gene>
<evidence type="ECO:0000259" key="3">
    <source>
        <dbReference type="PROSITE" id="PS50802"/>
    </source>
</evidence>
<protein>
    <recommendedName>
        <fullName evidence="3">OTU domain-containing protein</fullName>
    </recommendedName>
</protein>
<dbReference type="EMBL" id="CM035439">
    <property type="protein sequence ID" value="KAH7283689.1"/>
    <property type="molecule type" value="Genomic_DNA"/>
</dbReference>
<dbReference type="InterPro" id="IPR003323">
    <property type="entry name" value="OTU_dom"/>
</dbReference>
<sequence>MEQQPTAEALPVEEEGTDPQEQMSAKETRTDVLARHQREKKELQNRELALKKAAARGSKAEQKAKKKQVEEEIAKLQLKMQSRHAKELAEFPNVNDSDVDSITRALNGGLTVGGTSHVQKPTKAQRRRDKKAQQEVEREQKILEEQANIVSDRVLENQLLERKLRPLGFTLKEIKSDGHCLYRAVEDQLALYPHVCQQSTFQELREVAASYMRSHPEDFIPFIASEDDSEGNQDRFERYCHEVEATASWGGQLELDAIARALRRHIIVFSANLPEVEMGKEFERISADPGVTVNPTLRLSYHRHAFGLGEHYNSVIPLVSSG</sequence>
<proteinExistence type="inferred from homology"/>
<dbReference type="PANTHER" id="PTHR12419:SF10">
    <property type="entry name" value="DEUBIQUITINASE OTUD6B"/>
    <property type="match status" value="1"/>
</dbReference>
<organism evidence="4 5">
    <name type="scientific">Ceratopteris richardii</name>
    <name type="common">Triangle waterfern</name>
    <dbReference type="NCBI Taxonomy" id="49495"/>
    <lineage>
        <taxon>Eukaryota</taxon>
        <taxon>Viridiplantae</taxon>
        <taxon>Streptophyta</taxon>
        <taxon>Embryophyta</taxon>
        <taxon>Tracheophyta</taxon>
        <taxon>Polypodiopsida</taxon>
        <taxon>Polypodiidae</taxon>
        <taxon>Polypodiales</taxon>
        <taxon>Pteridineae</taxon>
        <taxon>Pteridaceae</taxon>
        <taxon>Parkerioideae</taxon>
        <taxon>Ceratopteris</taxon>
    </lineage>
</organism>
<feature type="compositionally biased region" description="Basic and acidic residues" evidence="2">
    <location>
        <begin position="24"/>
        <end position="44"/>
    </location>
</feature>
<comment type="similarity">
    <text evidence="1">Belongs to the peptidase C85 family.</text>
</comment>
<dbReference type="PANTHER" id="PTHR12419">
    <property type="entry name" value="OTU DOMAIN CONTAINING PROTEIN"/>
    <property type="match status" value="1"/>
</dbReference>
<evidence type="ECO:0000256" key="2">
    <source>
        <dbReference type="SAM" id="MobiDB-lite"/>
    </source>
</evidence>
<dbReference type="OMA" id="YELGAHY"/>
<dbReference type="GO" id="GO:0004843">
    <property type="term" value="F:cysteine-type deubiquitinase activity"/>
    <property type="evidence" value="ECO:0007669"/>
    <property type="project" value="TreeGrafter"/>
</dbReference>